<accession>A0A5Q0TZ18</accession>
<proteinExistence type="evidence at transcript level"/>
<dbReference type="EMBL" id="MN480730">
    <property type="protein sequence ID" value="QGA73366.1"/>
    <property type="molecule type" value="mRNA"/>
</dbReference>
<keyword evidence="1" id="KW-0346">Stress response</keyword>
<organism evidence="1">
    <name type="scientific">Spodoptera frugiperda</name>
    <name type="common">Fall armyworm</name>
    <dbReference type="NCBI Taxonomy" id="7108"/>
    <lineage>
        <taxon>Eukaryota</taxon>
        <taxon>Metazoa</taxon>
        <taxon>Ecdysozoa</taxon>
        <taxon>Arthropoda</taxon>
        <taxon>Hexapoda</taxon>
        <taxon>Insecta</taxon>
        <taxon>Pterygota</taxon>
        <taxon>Neoptera</taxon>
        <taxon>Endopterygota</taxon>
        <taxon>Lepidoptera</taxon>
        <taxon>Glossata</taxon>
        <taxon>Ditrysia</taxon>
        <taxon>Noctuoidea</taxon>
        <taxon>Noctuidae</taxon>
        <taxon>Amphipyrinae</taxon>
        <taxon>Spodoptera</taxon>
    </lineage>
</organism>
<reference evidence="1" key="1">
    <citation type="journal article" date="2019" name="J. Proteomics">
        <title>Combined transcriptomic and proteomic analysis of harmine on Spodoptera frugiperda Sf9 cells to reveal the potential resistance mechanism.</title>
        <authorList>
            <person name="Cui G."/>
            <person name="Sun R."/>
            <person name="Veeran S."/>
            <person name="Shu B."/>
            <person name="Yuan H."/>
            <person name="Zhong G."/>
        </authorList>
    </citation>
    <scope>NUCLEOTIDE SEQUENCE</scope>
</reference>
<dbReference type="AlphaFoldDB" id="A0A5Q0TZ18"/>
<protein>
    <submittedName>
        <fullName evidence="1">Small heat shock protein 15.0</fullName>
    </submittedName>
</protein>
<evidence type="ECO:0000313" key="1">
    <source>
        <dbReference type="EMBL" id="QGA73366.1"/>
    </source>
</evidence>
<name>A0A5Q0TZ18_SPOFR</name>
<sequence>MTLYTLRRESIRQQKPPFKMTPGPTIFLFNLLLAFHRDLVSNSLHLNLVRSEILNVQMHFHFLPVNLQLMVGVDAFNMFDRCGSCLNEFHWISEERVPQKHGEWILESPGDWIASRQIPQMTKPIRRE</sequence>